<keyword evidence="1" id="KW-0812">Transmembrane</keyword>
<comment type="caution">
    <text evidence="2">The sequence shown here is derived from an EMBL/GenBank/DDBJ whole genome shotgun (WGS) entry which is preliminary data.</text>
</comment>
<keyword evidence="1" id="KW-1133">Transmembrane helix</keyword>
<protein>
    <submittedName>
        <fullName evidence="2">Uncharacterized protein</fullName>
    </submittedName>
</protein>
<dbReference type="AlphaFoldDB" id="A0A7X0C4X2"/>
<proteinExistence type="predicted"/>
<evidence type="ECO:0000256" key="1">
    <source>
        <dbReference type="SAM" id="Phobius"/>
    </source>
</evidence>
<sequence>MPATFSTAFLIVAAGLELLLRPCIIYAPGIILFVLTR</sequence>
<feature type="transmembrane region" description="Helical" evidence="1">
    <location>
        <begin position="6"/>
        <end position="35"/>
    </location>
</feature>
<accession>A0A7X0C4X2</accession>
<dbReference type="EMBL" id="JACHJB010000002">
    <property type="protein sequence ID" value="MBB6347171.1"/>
    <property type="molecule type" value="Genomic_DNA"/>
</dbReference>
<gene>
    <name evidence="2" type="ORF">FHU36_003716</name>
</gene>
<organism evidence="2 3">
    <name type="scientific">Nonomuraea muscovyensis</name>
    <dbReference type="NCBI Taxonomy" id="1124761"/>
    <lineage>
        <taxon>Bacteria</taxon>
        <taxon>Bacillati</taxon>
        <taxon>Actinomycetota</taxon>
        <taxon>Actinomycetes</taxon>
        <taxon>Streptosporangiales</taxon>
        <taxon>Streptosporangiaceae</taxon>
        <taxon>Nonomuraea</taxon>
    </lineage>
</organism>
<evidence type="ECO:0000313" key="3">
    <source>
        <dbReference type="Proteomes" id="UP000583800"/>
    </source>
</evidence>
<evidence type="ECO:0000313" key="2">
    <source>
        <dbReference type="EMBL" id="MBB6347171.1"/>
    </source>
</evidence>
<keyword evidence="1" id="KW-0472">Membrane</keyword>
<reference evidence="2 3" key="1">
    <citation type="submission" date="2020-08" db="EMBL/GenBank/DDBJ databases">
        <title>Sequencing the genomes of 1000 actinobacteria strains.</title>
        <authorList>
            <person name="Klenk H.-P."/>
        </authorList>
    </citation>
    <scope>NUCLEOTIDE SEQUENCE [LARGE SCALE GENOMIC DNA]</scope>
    <source>
        <strain evidence="2 3">DSM 45913</strain>
    </source>
</reference>
<keyword evidence="3" id="KW-1185">Reference proteome</keyword>
<dbReference type="Proteomes" id="UP000583800">
    <property type="component" value="Unassembled WGS sequence"/>
</dbReference>
<name>A0A7X0C4X2_9ACTN</name>